<dbReference type="SMART" id="SM00935">
    <property type="entry name" value="OmpH"/>
    <property type="match status" value="1"/>
</dbReference>
<evidence type="ECO:0000256" key="1">
    <source>
        <dbReference type="SAM" id="MobiDB-lite"/>
    </source>
</evidence>
<sequence>MGLLSGRFCNLLTLPQGRVLAGMVALAAVLPGLSAAQQATPAEAPPPATVVAPVLTLDQDRMFRESAYGKSVLDRAEKDSAALAAENRRIEAGLETEERALTARRATMTPAEFAPIADEFDTRVEAIRSAQAAKSHEITDRLEQERKTFLAATGPILGELMQESGAALILNKEAYIISLSSIDITDRVIERLDQRLPPPDVSPAQDTPEAAPATP</sequence>
<feature type="chain" id="PRO_5015768158" description="Periplasmic chaperone for outer membrane proteins Skp" evidence="2">
    <location>
        <begin position="28"/>
        <end position="215"/>
    </location>
</feature>
<name>A0A2T4J7H5_FUSBL</name>
<dbReference type="RefSeq" id="WP_107673859.1">
    <property type="nucleotide sequence ID" value="NZ_PZKE01000011.1"/>
</dbReference>
<gene>
    <name evidence="3" type="ORF">C5F44_12445</name>
</gene>
<dbReference type="SUPFAM" id="SSF111384">
    <property type="entry name" value="OmpH-like"/>
    <property type="match status" value="1"/>
</dbReference>
<dbReference type="InterPro" id="IPR024930">
    <property type="entry name" value="Skp_dom_sf"/>
</dbReference>
<feature type="region of interest" description="Disordered" evidence="1">
    <location>
        <begin position="193"/>
        <end position="215"/>
    </location>
</feature>
<evidence type="ECO:0000313" key="3">
    <source>
        <dbReference type="EMBL" id="PTE13850.1"/>
    </source>
</evidence>
<keyword evidence="4" id="KW-1185">Reference proteome</keyword>
<dbReference type="Proteomes" id="UP000241362">
    <property type="component" value="Unassembled WGS sequence"/>
</dbReference>
<dbReference type="EMBL" id="PZKE01000011">
    <property type="protein sequence ID" value="PTE13850.1"/>
    <property type="molecule type" value="Genomic_DNA"/>
</dbReference>
<evidence type="ECO:0000313" key="4">
    <source>
        <dbReference type="Proteomes" id="UP000241362"/>
    </source>
</evidence>
<dbReference type="GO" id="GO:0051082">
    <property type="term" value="F:unfolded protein binding"/>
    <property type="evidence" value="ECO:0007669"/>
    <property type="project" value="InterPro"/>
</dbReference>
<dbReference type="InterPro" id="IPR005632">
    <property type="entry name" value="Chaperone_Skp"/>
</dbReference>
<protein>
    <recommendedName>
        <fullName evidence="5">Periplasmic chaperone for outer membrane proteins Skp</fullName>
    </recommendedName>
</protein>
<dbReference type="Gene3D" id="3.30.910.20">
    <property type="entry name" value="Skp domain"/>
    <property type="match status" value="1"/>
</dbReference>
<organism evidence="3 4">
    <name type="scientific">Fuscovulum blasticum DSM 2131</name>
    <dbReference type="NCBI Taxonomy" id="1188250"/>
    <lineage>
        <taxon>Bacteria</taxon>
        <taxon>Pseudomonadati</taxon>
        <taxon>Pseudomonadota</taxon>
        <taxon>Alphaproteobacteria</taxon>
        <taxon>Rhodobacterales</taxon>
        <taxon>Paracoccaceae</taxon>
        <taxon>Pseudogemmobacter</taxon>
    </lineage>
</organism>
<reference evidence="3 4" key="1">
    <citation type="submission" date="2018-03" db="EMBL/GenBank/DDBJ databases">
        <title>Rhodobacter blasticus.</title>
        <authorList>
            <person name="Meyer T.E."/>
            <person name="Miller S."/>
            <person name="Lodha T."/>
            <person name="Gandham S."/>
            <person name="Chintalapati S."/>
            <person name="Chintalapati V.R."/>
        </authorList>
    </citation>
    <scope>NUCLEOTIDE SEQUENCE [LARGE SCALE GENOMIC DNA]</scope>
    <source>
        <strain evidence="3 4">DSM 2131</strain>
    </source>
</reference>
<evidence type="ECO:0000256" key="2">
    <source>
        <dbReference type="SAM" id="SignalP"/>
    </source>
</evidence>
<dbReference type="Pfam" id="PF03938">
    <property type="entry name" value="OmpH"/>
    <property type="match status" value="1"/>
</dbReference>
<evidence type="ECO:0008006" key="5">
    <source>
        <dbReference type="Google" id="ProtNLM"/>
    </source>
</evidence>
<keyword evidence="2" id="KW-0732">Signal</keyword>
<proteinExistence type="predicted"/>
<dbReference type="AlphaFoldDB" id="A0A2T4J7H5"/>
<feature type="signal peptide" evidence="2">
    <location>
        <begin position="1"/>
        <end position="27"/>
    </location>
</feature>
<comment type="caution">
    <text evidence="3">The sequence shown here is derived from an EMBL/GenBank/DDBJ whole genome shotgun (WGS) entry which is preliminary data.</text>
</comment>
<accession>A0A2T4J7H5</accession>